<name>A0A8S0SQS2_OLEEU</name>
<dbReference type="EMBL" id="CACTIH010005464">
    <property type="protein sequence ID" value="CAA2994029.1"/>
    <property type="molecule type" value="Genomic_DNA"/>
</dbReference>
<protein>
    <submittedName>
        <fullName evidence="1">Uncharacterized protein</fullName>
    </submittedName>
</protein>
<organism evidence="1 2">
    <name type="scientific">Olea europaea subsp. europaea</name>
    <dbReference type="NCBI Taxonomy" id="158383"/>
    <lineage>
        <taxon>Eukaryota</taxon>
        <taxon>Viridiplantae</taxon>
        <taxon>Streptophyta</taxon>
        <taxon>Embryophyta</taxon>
        <taxon>Tracheophyta</taxon>
        <taxon>Spermatophyta</taxon>
        <taxon>Magnoliopsida</taxon>
        <taxon>eudicotyledons</taxon>
        <taxon>Gunneridae</taxon>
        <taxon>Pentapetalae</taxon>
        <taxon>asterids</taxon>
        <taxon>lamiids</taxon>
        <taxon>Lamiales</taxon>
        <taxon>Oleaceae</taxon>
        <taxon>Oleeae</taxon>
        <taxon>Olea</taxon>
    </lineage>
</organism>
<comment type="caution">
    <text evidence="1">The sequence shown here is derived from an EMBL/GenBank/DDBJ whole genome shotgun (WGS) entry which is preliminary data.</text>
</comment>
<dbReference type="Proteomes" id="UP000594638">
    <property type="component" value="Unassembled WGS sequence"/>
</dbReference>
<evidence type="ECO:0000313" key="1">
    <source>
        <dbReference type="EMBL" id="CAA2994029.1"/>
    </source>
</evidence>
<accession>A0A8S0SQS2</accession>
<dbReference type="AlphaFoldDB" id="A0A8S0SQS2"/>
<keyword evidence="2" id="KW-1185">Reference proteome</keyword>
<reference evidence="1 2" key="1">
    <citation type="submission" date="2019-12" db="EMBL/GenBank/DDBJ databases">
        <authorList>
            <person name="Alioto T."/>
            <person name="Alioto T."/>
            <person name="Gomez Garrido J."/>
        </authorList>
    </citation>
    <scope>NUCLEOTIDE SEQUENCE [LARGE SCALE GENOMIC DNA]</scope>
</reference>
<evidence type="ECO:0000313" key="2">
    <source>
        <dbReference type="Proteomes" id="UP000594638"/>
    </source>
</evidence>
<proteinExistence type="predicted"/>
<dbReference type="Gramene" id="OE9A093874T1">
    <property type="protein sequence ID" value="OE9A093874C1"/>
    <property type="gene ID" value="OE9A093874"/>
</dbReference>
<gene>
    <name evidence="1" type="ORF">OLEA9_A093874</name>
</gene>
<sequence>MQEIPNNPTLKNQFLICVEGEFPLLLIAGGGENCDIENGRAPQDRMNLWAMNELLHSTASALLQQPYAIRMSLGRIR</sequence>